<dbReference type="SUPFAM" id="SSF101386">
    <property type="entry name" value="all-alpha NTP pyrophosphatases"/>
    <property type="match status" value="1"/>
</dbReference>
<dbReference type="GO" id="GO:0047429">
    <property type="term" value="F:nucleoside triphosphate diphosphatase activity"/>
    <property type="evidence" value="ECO:0007669"/>
    <property type="project" value="InterPro"/>
</dbReference>
<proteinExistence type="predicted"/>
<dbReference type="PANTHER" id="PTHR46523:SF1">
    <property type="entry name" value="DCTP PYROPHOSPHATASE 1"/>
    <property type="match status" value="1"/>
</dbReference>
<gene>
    <name evidence="1" type="ORF">H9980_00975</name>
</gene>
<dbReference type="Gene3D" id="1.10.287.1080">
    <property type="entry name" value="MazG-like"/>
    <property type="match status" value="1"/>
</dbReference>
<name>A0A9D2BLK3_9FIRM</name>
<dbReference type="Pfam" id="PF12643">
    <property type="entry name" value="MazG-like"/>
    <property type="match status" value="1"/>
</dbReference>
<dbReference type="CDD" id="cd11537">
    <property type="entry name" value="NTP-PPase_RS21-C6_like"/>
    <property type="match status" value="1"/>
</dbReference>
<comment type="caution">
    <text evidence="1">The sequence shown here is derived from an EMBL/GenBank/DDBJ whole genome shotgun (WGS) entry which is preliminary data.</text>
</comment>
<reference evidence="1" key="2">
    <citation type="submission" date="2021-04" db="EMBL/GenBank/DDBJ databases">
        <authorList>
            <person name="Gilroy R."/>
        </authorList>
    </citation>
    <scope>NUCLEOTIDE SEQUENCE</scope>
    <source>
        <strain evidence="1">ChiGjej1B1-14440</strain>
    </source>
</reference>
<dbReference type="Proteomes" id="UP000886724">
    <property type="component" value="Unassembled WGS sequence"/>
</dbReference>
<dbReference type="InterPro" id="IPR052555">
    <property type="entry name" value="dCTP_Pyrophosphatase"/>
</dbReference>
<dbReference type="EMBL" id="DXET01000027">
    <property type="protein sequence ID" value="HIX80533.1"/>
    <property type="molecule type" value="Genomic_DNA"/>
</dbReference>
<dbReference type="PIRSF" id="PIRSF029826">
    <property type="entry name" value="UCP029826_pph"/>
    <property type="match status" value="1"/>
</dbReference>
<dbReference type="GO" id="GO:0009143">
    <property type="term" value="P:nucleoside triphosphate catabolic process"/>
    <property type="evidence" value="ECO:0007669"/>
    <property type="project" value="InterPro"/>
</dbReference>
<organism evidence="1 2">
    <name type="scientific">Candidatus Erysipelatoclostridium merdavium</name>
    <dbReference type="NCBI Taxonomy" id="2838566"/>
    <lineage>
        <taxon>Bacteria</taxon>
        <taxon>Bacillati</taxon>
        <taxon>Bacillota</taxon>
        <taxon>Erysipelotrichia</taxon>
        <taxon>Erysipelotrichales</taxon>
        <taxon>Erysipelotrichales incertae sedis</taxon>
    </lineage>
</organism>
<protein>
    <submittedName>
        <fullName evidence="1">Nucleotide pyrophosphohydrolase</fullName>
    </submittedName>
</protein>
<dbReference type="AlphaFoldDB" id="A0A9D2BLK3"/>
<reference evidence="1" key="1">
    <citation type="journal article" date="2021" name="PeerJ">
        <title>Extensive microbial diversity within the chicken gut microbiome revealed by metagenomics and culture.</title>
        <authorList>
            <person name="Gilroy R."/>
            <person name="Ravi A."/>
            <person name="Getino M."/>
            <person name="Pursley I."/>
            <person name="Horton D.L."/>
            <person name="Alikhan N.F."/>
            <person name="Baker D."/>
            <person name="Gharbi K."/>
            <person name="Hall N."/>
            <person name="Watson M."/>
            <person name="Adriaenssens E.M."/>
            <person name="Foster-Nyarko E."/>
            <person name="Jarju S."/>
            <person name="Secka A."/>
            <person name="Antonio M."/>
            <person name="Oren A."/>
            <person name="Chaudhuri R.R."/>
            <person name="La Ragione R."/>
            <person name="Hildebrand F."/>
            <person name="Pallen M.J."/>
        </authorList>
    </citation>
    <scope>NUCLEOTIDE SEQUENCE</scope>
    <source>
        <strain evidence="1">ChiGjej1B1-14440</strain>
    </source>
</reference>
<evidence type="ECO:0000313" key="1">
    <source>
        <dbReference type="EMBL" id="HIX80533.1"/>
    </source>
</evidence>
<sequence>MEELENKIIKFVKERNWDQLDYPDSLIKSIVIEASELLECIQWDSNLNIDNVSDELADVLIYCFQLAYSLNLDIKTIIENKLEKMRLNIQNNL</sequence>
<dbReference type="InterPro" id="IPR025984">
    <property type="entry name" value="DCTPP"/>
</dbReference>
<evidence type="ECO:0000313" key="2">
    <source>
        <dbReference type="Proteomes" id="UP000886724"/>
    </source>
</evidence>
<dbReference type="PANTHER" id="PTHR46523">
    <property type="entry name" value="DCTP PYROPHOSPHATASE 1"/>
    <property type="match status" value="1"/>
</dbReference>
<accession>A0A9D2BLK3</accession>